<dbReference type="PROSITE" id="PS51318">
    <property type="entry name" value="TAT"/>
    <property type="match status" value="1"/>
</dbReference>
<dbReference type="InterPro" id="IPR006311">
    <property type="entry name" value="TAT_signal"/>
</dbReference>
<dbReference type="InterPro" id="IPR046217">
    <property type="entry name" value="DUF6250"/>
</dbReference>
<proteinExistence type="predicted"/>
<evidence type="ECO:0000313" key="4">
    <source>
        <dbReference type="Proteomes" id="UP000275401"/>
    </source>
</evidence>
<feature type="chain" id="PRO_5039669935" evidence="1">
    <location>
        <begin position="30"/>
        <end position="238"/>
    </location>
</feature>
<evidence type="ECO:0000256" key="1">
    <source>
        <dbReference type="SAM" id="SignalP"/>
    </source>
</evidence>
<reference evidence="3 4" key="1">
    <citation type="submission" date="2018-11" db="EMBL/GenBank/DDBJ databases">
        <title>The Potential of Streptomyces as Biocontrol Agents against the Tomato grey mould, Botrytis cinerea (Gray mold) Frontiers in Microbiology.</title>
        <authorList>
            <person name="Li D."/>
        </authorList>
    </citation>
    <scope>NUCLEOTIDE SEQUENCE [LARGE SCALE GENOMIC DNA]</scope>
    <source>
        <strain evidence="3 4">NEAU-LD23</strain>
    </source>
</reference>
<accession>A0A3M8WAP1</accession>
<dbReference type="RefSeq" id="WP_123100213.1">
    <property type="nucleotide sequence ID" value="NZ_RIBZ01000178.1"/>
</dbReference>
<dbReference type="Pfam" id="PF19763">
    <property type="entry name" value="DUF6250"/>
    <property type="match status" value="1"/>
</dbReference>
<keyword evidence="1" id="KW-0732">Signal</keyword>
<evidence type="ECO:0000313" key="3">
    <source>
        <dbReference type="EMBL" id="RNG27156.1"/>
    </source>
</evidence>
<keyword evidence="4" id="KW-1185">Reference proteome</keyword>
<organism evidence="3 4">
    <name type="scientific">Streptomyces botrytidirepellens</name>
    <dbReference type="NCBI Taxonomy" id="2486417"/>
    <lineage>
        <taxon>Bacteria</taxon>
        <taxon>Bacillati</taxon>
        <taxon>Actinomycetota</taxon>
        <taxon>Actinomycetes</taxon>
        <taxon>Kitasatosporales</taxon>
        <taxon>Streptomycetaceae</taxon>
        <taxon>Streptomyces</taxon>
    </lineage>
</organism>
<feature type="domain" description="DUF6250" evidence="2">
    <location>
        <begin position="70"/>
        <end position="231"/>
    </location>
</feature>
<dbReference type="EMBL" id="RIBZ01000178">
    <property type="protein sequence ID" value="RNG27156.1"/>
    <property type="molecule type" value="Genomic_DNA"/>
</dbReference>
<sequence>MTYHRSRRRLITLAAATAAATAAAPAALAIGRHRGWTRIAHDDFRHGTRQWTAELESGGTVRARHGVLDVDVPGGATVWFTRELTGPYVIEYTATPVAAGGPNDHVTDLNAFWNARDVRSPGDLFATTRSGAFADYDLLKTYYVGYGANLNTTTRMRRYVGEAGNRPLLFDLTEPLLTPNAPHRVRLVSAGRTVQYWSNGELLCDYRDPEPYTSGWFGFRTVASHFRLADFSVWRPRH</sequence>
<comment type="caution">
    <text evidence="3">The sequence shown here is derived from an EMBL/GenBank/DDBJ whole genome shotgun (WGS) entry which is preliminary data.</text>
</comment>
<dbReference type="Proteomes" id="UP000275401">
    <property type="component" value="Unassembled WGS sequence"/>
</dbReference>
<gene>
    <name evidence="3" type="ORF">EEJ42_13620</name>
</gene>
<name>A0A3M8WAP1_9ACTN</name>
<evidence type="ECO:0000259" key="2">
    <source>
        <dbReference type="Pfam" id="PF19763"/>
    </source>
</evidence>
<feature type="signal peptide" evidence="1">
    <location>
        <begin position="1"/>
        <end position="29"/>
    </location>
</feature>
<dbReference type="Gene3D" id="2.60.120.200">
    <property type="match status" value="1"/>
</dbReference>
<protein>
    <submittedName>
        <fullName evidence="3">Tat pathway signal sequence domain protein</fullName>
    </submittedName>
</protein>
<dbReference type="AlphaFoldDB" id="A0A3M8WAP1"/>